<reference evidence="2" key="1">
    <citation type="journal article" date="2020" name="Stud. Mycol.">
        <title>101 Dothideomycetes genomes: a test case for predicting lifestyles and emergence of pathogens.</title>
        <authorList>
            <person name="Haridas S."/>
            <person name="Albert R."/>
            <person name="Binder M."/>
            <person name="Bloem J."/>
            <person name="Labutti K."/>
            <person name="Salamov A."/>
            <person name="Andreopoulos B."/>
            <person name="Baker S."/>
            <person name="Barry K."/>
            <person name="Bills G."/>
            <person name="Bluhm B."/>
            <person name="Cannon C."/>
            <person name="Castanera R."/>
            <person name="Culley D."/>
            <person name="Daum C."/>
            <person name="Ezra D."/>
            <person name="Gonzalez J."/>
            <person name="Henrissat B."/>
            <person name="Kuo A."/>
            <person name="Liang C."/>
            <person name="Lipzen A."/>
            <person name="Lutzoni F."/>
            <person name="Magnuson J."/>
            <person name="Mondo S."/>
            <person name="Nolan M."/>
            <person name="Ohm R."/>
            <person name="Pangilinan J."/>
            <person name="Park H.-J."/>
            <person name="Ramirez L."/>
            <person name="Alfaro M."/>
            <person name="Sun H."/>
            <person name="Tritt A."/>
            <person name="Yoshinaga Y."/>
            <person name="Zwiers L.-H."/>
            <person name="Turgeon B."/>
            <person name="Goodwin S."/>
            <person name="Spatafora J."/>
            <person name="Crous P."/>
            <person name="Grigoriev I."/>
        </authorList>
    </citation>
    <scope>NUCLEOTIDE SEQUENCE</scope>
    <source>
        <strain evidence="2">ATCC 74209</strain>
    </source>
</reference>
<gene>
    <name evidence="2" type="ORF">GQ43DRAFT_434836</name>
</gene>
<feature type="region of interest" description="Disordered" evidence="1">
    <location>
        <begin position="430"/>
        <end position="811"/>
    </location>
</feature>
<evidence type="ECO:0000313" key="2">
    <source>
        <dbReference type="EMBL" id="KAF2197798.1"/>
    </source>
</evidence>
<feature type="compositionally biased region" description="Pro residues" evidence="1">
    <location>
        <begin position="64"/>
        <end position="89"/>
    </location>
</feature>
<feature type="compositionally biased region" description="Polar residues" evidence="1">
    <location>
        <begin position="646"/>
        <end position="670"/>
    </location>
</feature>
<accession>A0A9P4MS93</accession>
<evidence type="ECO:0000313" key="3">
    <source>
        <dbReference type="Proteomes" id="UP000799536"/>
    </source>
</evidence>
<dbReference type="AlphaFoldDB" id="A0A9P4MS93"/>
<protein>
    <submittedName>
        <fullName evidence="2">Uncharacterized protein</fullName>
    </submittedName>
</protein>
<feature type="compositionally biased region" description="Low complexity" evidence="1">
    <location>
        <begin position="326"/>
        <end position="338"/>
    </location>
</feature>
<organism evidence="2 3">
    <name type="scientific">Delitschia confertaspora ATCC 74209</name>
    <dbReference type="NCBI Taxonomy" id="1513339"/>
    <lineage>
        <taxon>Eukaryota</taxon>
        <taxon>Fungi</taxon>
        <taxon>Dikarya</taxon>
        <taxon>Ascomycota</taxon>
        <taxon>Pezizomycotina</taxon>
        <taxon>Dothideomycetes</taxon>
        <taxon>Pleosporomycetidae</taxon>
        <taxon>Pleosporales</taxon>
        <taxon>Delitschiaceae</taxon>
        <taxon>Delitschia</taxon>
    </lineage>
</organism>
<feature type="region of interest" description="Disordered" evidence="1">
    <location>
        <begin position="1"/>
        <end position="139"/>
    </location>
</feature>
<feature type="compositionally biased region" description="Polar residues" evidence="1">
    <location>
        <begin position="727"/>
        <end position="738"/>
    </location>
</feature>
<proteinExistence type="predicted"/>
<feature type="compositionally biased region" description="Polar residues" evidence="1">
    <location>
        <begin position="362"/>
        <end position="376"/>
    </location>
</feature>
<feature type="region of interest" description="Disordered" evidence="1">
    <location>
        <begin position="283"/>
        <end position="399"/>
    </location>
</feature>
<evidence type="ECO:0000256" key="1">
    <source>
        <dbReference type="SAM" id="MobiDB-lite"/>
    </source>
</evidence>
<keyword evidence="3" id="KW-1185">Reference proteome</keyword>
<dbReference type="OrthoDB" id="5396360at2759"/>
<feature type="compositionally biased region" description="Basic and acidic residues" evidence="1">
    <location>
        <begin position="476"/>
        <end position="490"/>
    </location>
</feature>
<feature type="compositionally biased region" description="Basic and acidic residues" evidence="1">
    <location>
        <begin position="613"/>
        <end position="622"/>
    </location>
</feature>
<feature type="compositionally biased region" description="Polar residues" evidence="1">
    <location>
        <begin position="754"/>
        <end position="764"/>
    </location>
</feature>
<feature type="compositionally biased region" description="Basic and acidic residues" evidence="1">
    <location>
        <begin position="739"/>
        <end position="749"/>
    </location>
</feature>
<dbReference type="EMBL" id="ML994197">
    <property type="protein sequence ID" value="KAF2197798.1"/>
    <property type="molecule type" value="Genomic_DNA"/>
</dbReference>
<feature type="compositionally biased region" description="Polar residues" evidence="1">
    <location>
        <begin position="581"/>
        <end position="592"/>
    </location>
</feature>
<name>A0A9P4MS93_9PLEO</name>
<dbReference type="Proteomes" id="UP000799536">
    <property type="component" value="Unassembled WGS sequence"/>
</dbReference>
<sequence length="811" mass="88386">MEVDSSARASHAAQPPPPSLPDPVHHRTHLQQSQHNPPLHHHHHAPLQPVDTNRRPAPSQSPAIPSPALPSPSAPLQPQHGPPPNPPNQTLPSPVQKPINDAPYSTHPTATKDGVSLSNRTRELPPIVNSPVESHRPNGQFYPRSPQEVQLDAIERLQTQISLNSGTLRVHSRDLEGFRDILLRQEHALRREFNEQLQAQLQYQSGELKRVDDAVGRLQQEMRAIREVLESVSREVHTARETHAGSALELMANNLATVSHKANEVDDLKLQLEIMKSKLQRFEDAAASAPGPASLTRTPSAAHPLPSPHEPSLHSTQSSHPVPNYHSTPSTVSHVSTPIHPPMLGSFHNASTPEVPHRPAPVQTTQSGWVTVNSSVKRGHPNGMESPGDGLPQPADSPKRLKLAPIEPRMMLSSQSHPTHQPQVIYNHMEKEDSESRGRPSLPPSQSHSWESLPEASATPANAFIPYHTQEGPSDEGWHKESQRMAEQRSPRGRGRGGGGTRGRPRKSYPTNVELDTPDWEKEGWQEGAPSQLDPEGVYNANNPRSGRGILRRGSGGGGSASRASHPTNSGSRAASLGLQGVTTGPNVSMTVDQYAHTKKTRTKPIRNADGILIRKDGRPDMRSQSSAANLRKVHARKEEQKSAERSFTPTAVGQYSTRTPDAGAQTPSPTYGLRSAATATGSLTAEHERVMSKVFPQGLKQSRESHDYAKQLFGADQGGLPHTKGQGRQQGEPSVQQIKREHQEEQRQVTKALDSQSPGNMTGTEEDVDMDRVDHEDEGTSPAGQSEASGHEQYHDVVAPEARPPESANS</sequence>
<feature type="compositionally biased region" description="Low complexity" evidence="1">
    <location>
        <begin position="1"/>
        <end position="13"/>
    </location>
</feature>
<comment type="caution">
    <text evidence="2">The sequence shown here is derived from an EMBL/GenBank/DDBJ whole genome shotgun (WGS) entry which is preliminary data.</text>
</comment>